<dbReference type="Gene3D" id="3.30.390.30">
    <property type="match status" value="1"/>
</dbReference>
<feature type="binding site" evidence="8">
    <location>
        <position position="201"/>
    </location>
    <ligand>
        <name>NAD(+)</name>
        <dbReference type="ChEBI" id="CHEBI:57540"/>
    </ligand>
</feature>
<organism evidence="13 14">
    <name type="scientific">Aquisalinus flavus</name>
    <dbReference type="NCBI Taxonomy" id="1526572"/>
    <lineage>
        <taxon>Bacteria</taxon>
        <taxon>Pseudomonadati</taxon>
        <taxon>Pseudomonadota</taxon>
        <taxon>Alphaproteobacteria</taxon>
        <taxon>Parvularculales</taxon>
        <taxon>Parvularculaceae</taxon>
        <taxon>Aquisalinus</taxon>
    </lineage>
</organism>
<dbReference type="GO" id="GO:0003955">
    <property type="term" value="F:NAD(P)H dehydrogenase (quinone) activity"/>
    <property type="evidence" value="ECO:0007669"/>
    <property type="project" value="TreeGrafter"/>
</dbReference>
<dbReference type="Gene3D" id="3.50.50.60">
    <property type="entry name" value="FAD/NAD(P)-binding domain"/>
    <property type="match status" value="2"/>
</dbReference>
<dbReference type="InterPro" id="IPR036188">
    <property type="entry name" value="FAD/NAD-bd_sf"/>
</dbReference>
<accession>A0A8J2V5S4</accession>
<feature type="disulfide bond" description="Redox-active" evidence="9">
    <location>
        <begin position="44"/>
        <end position="49"/>
    </location>
</feature>
<proteinExistence type="inferred from homology"/>
<reference evidence="13" key="2">
    <citation type="submission" date="2020-09" db="EMBL/GenBank/DDBJ databases">
        <authorList>
            <person name="Sun Q."/>
            <person name="Zhou Y."/>
        </authorList>
    </citation>
    <scope>NUCLEOTIDE SEQUENCE</scope>
    <source>
        <strain evidence="13">CGMCC 1.12921</strain>
    </source>
</reference>
<evidence type="ECO:0000256" key="8">
    <source>
        <dbReference type="PIRSR" id="PIRSR000350-3"/>
    </source>
</evidence>
<dbReference type="InterPro" id="IPR012999">
    <property type="entry name" value="Pyr_OxRdtase_I_AS"/>
</dbReference>
<gene>
    <name evidence="13" type="primary">merA1</name>
    <name evidence="13" type="ORF">GCM10011342_02180</name>
</gene>
<evidence type="ECO:0000256" key="4">
    <source>
        <dbReference type="ARBA" id="ARBA00022857"/>
    </source>
</evidence>
<evidence type="ECO:0000256" key="3">
    <source>
        <dbReference type="ARBA" id="ARBA00022827"/>
    </source>
</evidence>
<dbReference type="PRINTS" id="PR00411">
    <property type="entry name" value="PNDRDTASEI"/>
</dbReference>
<evidence type="ECO:0000256" key="6">
    <source>
        <dbReference type="ARBA" id="ARBA00023157"/>
    </source>
</evidence>
<keyword evidence="14" id="KW-1185">Reference proteome</keyword>
<dbReference type="Proteomes" id="UP000613582">
    <property type="component" value="Unassembled WGS sequence"/>
</dbReference>
<keyword evidence="4" id="KW-0521">NADP</keyword>
<comment type="similarity">
    <text evidence="1 10">Belongs to the class-I pyridine nucleotide-disulfide oxidoreductase family.</text>
</comment>
<dbReference type="InterPro" id="IPR004099">
    <property type="entry name" value="Pyr_nucl-diS_OxRdtase_dimer"/>
</dbReference>
<dbReference type="AlphaFoldDB" id="A0A8J2V5S4"/>
<evidence type="ECO:0000313" key="14">
    <source>
        <dbReference type="Proteomes" id="UP000613582"/>
    </source>
</evidence>
<feature type="domain" description="Pyridine nucleotide-disulphide oxidoreductase dimerisation" evidence="11">
    <location>
        <begin position="343"/>
        <end position="447"/>
    </location>
</feature>
<dbReference type="PRINTS" id="PR00368">
    <property type="entry name" value="FADPNR"/>
</dbReference>
<dbReference type="Pfam" id="PF07992">
    <property type="entry name" value="Pyr_redox_2"/>
    <property type="match status" value="1"/>
</dbReference>
<comment type="cofactor">
    <cofactor evidence="8">
        <name>FAD</name>
        <dbReference type="ChEBI" id="CHEBI:57692"/>
    </cofactor>
    <text evidence="8">Binds 1 FAD per subunit.</text>
</comment>
<evidence type="ECO:0000256" key="10">
    <source>
        <dbReference type="RuleBase" id="RU003691"/>
    </source>
</evidence>
<evidence type="ECO:0000256" key="2">
    <source>
        <dbReference type="ARBA" id="ARBA00022630"/>
    </source>
</evidence>
<dbReference type="RefSeq" id="WP_188159457.1">
    <property type="nucleotide sequence ID" value="NZ_BMGH01000001.1"/>
</dbReference>
<dbReference type="InterPro" id="IPR023753">
    <property type="entry name" value="FAD/NAD-binding_dom"/>
</dbReference>
<dbReference type="Pfam" id="PF02852">
    <property type="entry name" value="Pyr_redox_dim"/>
    <property type="match status" value="1"/>
</dbReference>
<dbReference type="EMBL" id="BMGH01000001">
    <property type="protein sequence ID" value="GGC96865.1"/>
    <property type="molecule type" value="Genomic_DNA"/>
</dbReference>
<keyword evidence="8" id="KW-0520">NAD</keyword>
<reference evidence="13" key="1">
    <citation type="journal article" date="2014" name="Int. J. Syst. Evol. Microbiol.">
        <title>Complete genome sequence of Corynebacterium casei LMG S-19264T (=DSM 44701T), isolated from a smear-ripened cheese.</title>
        <authorList>
            <consortium name="US DOE Joint Genome Institute (JGI-PGF)"/>
            <person name="Walter F."/>
            <person name="Albersmeier A."/>
            <person name="Kalinowski J."/>
            <person name="Ruckert C."/>
        </authorList>
    </citation>
    <scope>NUCLEOTIDE SEQUENCE</scope>
    <source>
        <strain evidence="13">CGMCC 1.12921</strain>
    </source>
</reference>
<dbReference type="PIRSF" id="PIRSF000350">
    <property type="entry name" value="Mercury_reductase_MerA"/>
    <property type="match status" value="1"/>
</dbReference>
<feature type="binding site" evidence="8">
    <location>
        <position position="267"/>
    </location>
    <ligand>
        <name>NAD(+)</name>
        <dbReference type="ChEBI" id="CHEBI:57540"/>
    </ligand>
</feature>
<evidence type="ECO:0000256" key="9">
    <source>
        <dbReference type="PIRSR" id="PIRSR000350-4"/>
    </source>
</evidence>
<evidence type="ECO:0000256" key="1">
    <source>
        <dbReference type="ARBA" id="ARBA00007532"/>
    </source>
</evidence>
<dbReference type="SUPFAM" id="SSF51905">
    <property type="entry name" value="FAD/NAD(P)-binding domain"/>
    <property type="match status" value="1"/>
</dbReference>
<evidence type="ECO:0000259" key="12">
    <source>
        <dbReference type="Pfam" id="PF07992"/>
    </source>
</evidence>
<feature type="binding site" evidence="8">
    <location>
        <position position="53"/>
    </location>
    <ligand>
        <name>FAD</name>
        <dbReference type="ChEBI" id="CHEBI:57692"/>
    </ligand>
</feature>
<keyword evidence="2 10" id="KW-0285">Flavoprotein</keyword>
<feature type="binding site" evidence="8">
    <location>
        <begin position="141"/>
        <end position="143"/>
    </location>
    <ligand>
        <name>FAD</name>
        <dbReference type="ChEBI" id="CHEBI:57692"/>
    </ligand>
</feature>
<dbReference type="GO" id="GO:0050660">
    <property type="term" value="F:flavin adenine dinucleotide binding"/>
    <property type="evidence" value="ECO:0007669"/>
    <property type="project" value="TreeGrafter"/>
</dbReference>
<sequence>MTQTIKADLCIIGAGSGGLSVAAGAAQLGRKVVLIEKGKMGGDCLNYGCVPSKAMLAAGKRAQHMREAARFGIAGVEPAIDYKAVLDHVYRTIAEIEPNDSQERFEGLGCTVLRDPARFTGEREVTAGEHVVKAKHFVIATGSSPFVPPIEGLDSVPWLTNETIFYMPDQPAHLLIIGGGPIGVEMAQAHRRLGAEVTVIEGGKILPKDDPELVAIARAHLTSEGVRIIEGGKVARVSGSEGDITVHYRTDEGEHAVTGSHLLVATGRRANVEGLDLEKAGVEYDERGIKVNARLRTTNKRIYAAGDVAGGRQFTHVAGYHAGVLVQNILFKVPAKNKEENAPWVTYIDPELAHVGLTEAQAKDQGEKYTIARWKFEENDRAHAEHETSGMAKVVVGKGGKVLGASIIGPGAGDLIGPWALAIANGLKIKAFTNMIAPYPTMGEITKRVAGAYYTPTLFSDRTRFVVRLLSTFD</sequence>
<dbReference type="GO" id="GO:0016668">
    <property type="term" value="F:oxidoreductase activity, acting on a sulfur group of donors, NAD(P) as acceptor"/>
    <property type="evidence" value="ECO:0007669"/>
    <property type="project" value="InterPro"/>
</dbReference>
<keyword evidence="3 8" id="KW-0274">FAD</keyword>
<keyword evidence="5 10" id="KW-0560">Oxidoreductase</keyword>
<feature type="binding site" evidence="8">
    <location>
        <begin position="178"/>
        <end position="185"/>
    </location>
    <ligand>
        <name>NAD(+)</name>
        <dbReference type="ChEBI" id="CHEBI:57540"/>
    </ligand>
</feature>
<comment type="caution">
    <text evidence="13">The sequence shown here is derived from an EMBL/GenBank/DDBJ whole genome shotgun (WGS) entry which is preliminary data.</text>
</comment>
<feature type="domain" description="FAD/NAD(P)-binding" evidence="12">
    <location>
        <begin position="8"/>
        <end position="321"/>
    </location>
</feature>
<keyword evidence="8" id="KW-0547">Nucleotide-binding</keyword>
<keyword evidence="6" id="KW-1015">Disulfide bond</keyword>
<dbReference type="PROSITE" id="PS00076">
    <property type="entry name" value="PYRIDINE_REDOX_1"/>
    <property type="match status" value="1"/>
</dbReference>
<evidence type="ECO:0000256" key="5">
    <source>
        <dbReference type="ARBA" id="ARBA00023002"/>
    </source>
</evidence>
<evidence type="ECO:0000256" key="7">
    <source>
        <dbReference type="ARBA" id="ARBA00023284"/>
    </source>
</evidence>
<dbReference type="InterPro" id="IPR016156">
    <property type="entry name" value="FAD/NAD-linked_Rdtase_dimer_sf"/>
</dbReference>
<dbReference type="SUPFAM" id="SSF55424">
    <property type="entry name" value="FAD/NAD-linked reductases, dimerisation (C-terminal) domain"/>
    <property type="match status" value="1"/>
</dbReference>
<protein>
    <submittedName>
        <fullName evidence="13">Dihydrolipoamide dehydrogenase</fullName>
    </submittedName>
</protein>
<dbReference type="PANTHER" id="PTHR43014:SF2">
    <property type="entry name" value="MERCURIC REDUCTASE"/>
    <property type="match status" value="1"/>
</dbReference>
<feature type="binding site" evidence="8">
    <location>
        <position position="307"/>
    </location>
    <ligand>
        <name>FAD</name>
        <dbReference type="ChEBI" id="CHEBI:57692"/>
    </ligand>
</feature>
<keyword evidence="7 10" id="KW-0676">Redox-active center</keyword>
<dbReference type="InterPro" id="IPR001100">
    <property type="entry name" value="Pyr_nuc-diS_OxRdtase"/>
</dbReference>
<evidence type="ECO:0000259" key="11">
    <source>
        <dbReference type="Pfam" id="PF02852"/>
    </source>
</evidence>
<evidence type="ECO:0000313" key="13">
    <source>
        <dbReference type="EMBL" id="GGC96865.1"/>
    </source>
</evidence>
<dbReference type="FunFam" id="3.30.390.30:FF:000001">
    <property type="entry name" value="Dihydrolipoyl dehydrogenase"/>
    <property type="match status" value="1"/>
</dbReference>
<name>A0A8J2V5S4_9PROT</name>
<dbReference type="PANTHER" id="PTHR43014">
    <property type="entry name" value="MERCURIC REDUCTASE"/>
    <property type="match status" value="1"/>
</dbReference>